<organism evidence="2">
    <name type="scientific">bioreactor metagenome</name>
    <dbReference type="NCBI Taxonomy" id="1076179"/>
    <lineage>
        <taxon>unclassified sequences</taxon>
        <taxon>metagenomes</taxon>
        <taxon>ecological metagenomes</taxon>
    </lineage>
</organism>
<dbReference type="SUPFAM" id="SSF109604">
    <property type="entry name" value="HD-domain/PDEase-like"/>
    <property type="match status" value="1"/>
</dbReference>
<protein>
    <recommendedName>
        <fullName evidence="1">HD domain-containing protein</fullName>
    </recommendedName>
</protein>
<dbReference type="Gene3D" id="1.10.3210.10">
    <property type="entry name" value="Hypothetical protein af1432"/>
    <property type="match status" value="1"/>
</dbReference>
<dbReference type="EMBL" id="VSSQ01030929">
    <property type="protein sequence ID" value="MPM81629.1"/>
    <property type="molecule type" value="Genomic_DNA"/>
</dbReference>
<reference evidence="2" key="1">
    <citation type="submission" date="2019-08" db="EMBL/GenBank/DDBJ databases">
        <authorList>
            <person name="Kucharzyk K."/>
            <person name="Murdoch R.W."/>
            <person name="Higgins S."/>
            <person name="Loffler F."/>
        </authorList>
    </citation>
    <scope>NUCLEOTIDE SEQUENCE</scope>
</reference>
<gene>
    <name evidence="2" type="ORF">SDC9_128685</name>
</gene>
<evidence type="ECO:0000313" key="2">
    <source>
        <dbReference type="EMBL" id="MPM81629.1"/>
    </source>
</evidence>
<sequence>MVSACISRMIEYFGKDHKRINHALKVHGFAEAIAGAEGLTGVKAEILLLSAVLHDIGIREAESKYHSSAGSYQEIEGPPVAKNILQDCGATPEMIDRVCYLVGNHHSYHRIDGLDFQILVEADFLVNIYEEGLDREAVFCVREKYFKTNRGLSIVDSMYLSQDRTQSE</sequence>
<dbReference type="AlphaFoldDB" id="A0A645CXJ8"/>
<evidence type="ECO:0000259" key="1">
    <source>
        <dbReference type="Pfam" id="PF01966"/>
    </source>
</evidence>
<dbReference type="Pfam" id="PF01966">
    <property type="entry name" value="HD"/>
    <property type="match status" value="1"/>
</dbReference>
<dbReference type="InterPro" id="IPR006674">
    <property type="entry name" value="HD_domain"/>
</dbReference>
<accession>A0A645CXJ8</accession>
<name>A0A645CXJ8_9ZZZZ</name>
<proteinExistence type="predicted"/>
<dbReference type="CDD" id="cd00077">
    <property type="entry name" value="HDc"/>
    <property type="match status" value="1"/>
</dbReference>
<feature type="domain" description="HD" evidence="1">
    <location>
        <begin position="19"/>
        <end position="119"/>
    </location>
</feature>
<comment type="caution">
    <text evidence="2">The sequence shown here is derived from an EMBL/GenBank/DDBJ whole genome shotgun (WGS) entry which is preliminary data.</text>
</comment>
<dbReference type="InterPro" id="IPR003607">
    <property type="entry name" value="HD/PDEase_dom"/>
</dbReference>